<dbReference type="Proteomes" id="UP000601041">
    <property type="component" value="Unassembled WGS sequence"/>
</dbReference>
<keyword evidence="10" id="KW-1185">Reference proteome</keyword>
<dbReference type="InterPro" id="IPR022893">
    <property type="entry name" value="Shikimate_DH_fam"/>
</dbReference>
<proteinExistence type="predicted"/>
<dbReference type="SUPFAM" id="SSF53223">
    <property type="entry name" value="Aminoacid dehydrogenase-like, N-terminal domain"/>
    <property type="match status" value="1"/>
</dbReference>
<gene>
    <name evidence="9" type="ORF">RHAB21_04144</name>
</gene>
<evidence type="ECO:0000256" key="5">
    <source>
        <dbReference type="ARBA" id="ARBA00023141"/>
    </source>
</evidence>
<feature type="domain" description="Quinate/shikimate 5-dehydrogenase/glutamyl-tRNA reductase" evidence="7">
    <location>
        <begin position="117"/>
        <end position="196"/>
    </location>
</feature>
<evidence type="ECO:0000256" key="1">
    <source>
        <dbReference type="ARBA" id="ARBA00004871"/>
    </source>
</evidence>
<dbReference type="InterPro" id="IPR006151">
    <property type="entry name" value="Shikm_DH/Glu-tRNA_Rdtase"/>
</dbReference>
<evidence type="ECO:0000259" key="8">
    <source>
        <dbReference type="Pfam" id="PF08501"/>
    </source>
</evidence>
<protein>
    <recommendedName>
        <fullName evidence="2">shikimate dehydrogenase (NADP(+))</fullName>
        <ecNumber evidence="2">1.1.1.25</ecNumber>
    </recommendedName>
</protein>
<name>A0ABN7K0A6_9HYPH</name>
<dbReference type="EC" id="1.1.1.25" evidence="2"/>
<keyword evidence="5" id="KW-0057">Aromatic amino acid biosynthesis</keyword>
<dbReference type="Gene3D" id="3.40.50.10860">
    <property type="entry name" value="Leucine Dehydrogenase, chain A, domain 1"/>
    <property type="match status" value="1"/>
</dbReference>
<comment type="caution">
    <text evidence="9">The sequence shown here is derived from an EMBL/GenBank/DDBJ whole genome shotgun (WGS) entry which is preliminary data.</text>
</comment>
<dbReference type="InterPro" id="IPR013708">
    <property type="entry name" value="Shikimate_DH-bd_N"/>
</dbReference>
<evidence type="ECO:0000313" key="10">
    <source>
        <dbReference type="Proteomes" id="UP000601041"/>
    </source>
</evidence>
<evidence type="ECO:0000256" key="2">
    <source>
        <dbReference type="ARBA" id="ARBA00012962"/>
    </source>
</evidence>
<accession>A0ABN7K0A6</accession>
<evidence type="ECO:0000256" key="6">
    <source>
        <dbReference type="ARBA" id="ARBA00049442"/>
    </source>
</evidence>
<dbReference type="SUPFAM" id="SSF51735">
    <property type="entry name" value="NAD(P)-binding Rossmann-fold domains"/>
    <property type="match status" value="1"/>
</dbReference>
<evidence type="ECO:0000256" key="4">
    <source>
        <dbReference type="ARBA" id="ARBA00023002"/>
    </source>
</evidence>
<dbReference type="Pfam" id="PF01488">
    <property type="entry name" value="Shikimate_DH"/>
    <property type="match status" value="1"/>
</dbReference>
<dbReference type="PANTHER" id="PTHR21089">
    <property type="entry name" value="SHIKIMATE DEHYDROGENASE"/>
    <property type="match status" value="1"/>
</dbReference>
<dbReference type="EMBL" id="CABFWE030000011">
    <property type="protein sequence ID" value="CAD7050290.1"/>
    <property type="molecule type" value="Genomic_DNA"/>
</dbReference>
<dbReference type="Gene3D" id="3.40.50.720">
    <property type="entry name" value="NAD(P)-binding Rossmann-like Domain"/>
    <property type="match status" value="1"/>
</dbReference>
<evidence type="ECO:0000256" key="3">
    <source>
        <dbReference type="ARBA" id="ARBA00022857"/>
    </source>
</evidence>
<dbReference type="InterPro" id="IPR036291">
    <property type="entry name" value="NAD(P)-bd_dom_sf"/>
</dbReference>
<keyword evidence="4" id="KW-0560">Oxidoreductase</keyword>
<organism evidence="9 10">
    <name type="scientific">Pseudorhizobium halotolerans</name>
    <dbReference type="NCBI Taxonomy" id="1233081"/>
    <lineage>
        <taxon>Bacteria</taxon>
        <taxon>Pseudomonadati</taxon>
        <taxon>Pseudomonadota</taxon>
        <taxon>Alphaproteobacteria</taxon>
        <taxon>Hyphomicrobiales</taxon>
        <taxon>Rhizobiaceae</taxon>
        <taxon>Rhizobium/Agrobacterium group</taxon>
        <taxon>Pseudorhizobium</taxon>
    </lineage>
</organism>
<comment type="pathway">
    <text evidence="1">Metabolic intermediate biosynthesis; chorismate biosynthesis; chorismate from D-erythrose 4-phosphate and phosphoenolpyruvate: step 4/7.</text>
</comment>
<dbReference type="CDD" id="cd01065">
    <property type="entry name" value="NAD_bind_Shikimate_DH"/>
    <property type="match status" value="1"/>
</dbReference>
<dbReference type="Pfam" id="PF08501">
    <property type="entry name" value="Shikimate_dh_N"/>
    <property type="match status" value="1"/>
</dbReference>
<keyword evidence="5" id="KW-0028">Amino-acid biosynthesis</keyword>
<sequence length="272" mass="28841">MTDSTTRLVAIIGHPITQVKSAENFNRYFAQTGENRTMIPMDISPGYLGDFISLMRGWHNMDGFVVTIPHKAAVATRIDALTARAQFLRAVNVVRRDASGKLFGDMVDGDGFIYALARHGFSPAGKAALVIGAGAAGSAIAQTLAQAGITSLTLADIVEDRAKDLSERLAVAFSHVHFCTTAREGQTFDLVINASSIGMRQEDPIPVSGDVINHMPADGLAADVITSPTVTPFLKRAAARGLKIQTGAEMAAAQLPVLGRFMGVIKEEGPHA</sequence>
<feature type="domain" description="Shikimate dehydrogenase substrate binding N-terminal" evidence="8">
    <location>
        <begin position="11"/>
        <end position="94"/>
    </location>
</feature>
<keyword evidence="3" id="KW-0521">NADP</keyword>
<evidence type="ECO:0000313" key="9">
    <source>
        <dbReference type="EMBL" id="CAD7050290.1"/>
    </source>
</evidence>
<evidence type="ECO:0000259" key="7">
    <source>
        <dbReference type="Pfam" id="PF01488"/>
    </source>
</evidence>
<comment type="catalytic activity">
    <reaction evidence="6">
        <text>shikimate + NADP(+) = 3-dehydroshikimate + NADPH + H(+)</text>
        <dbReference type="Rhea" id="RHEA:17737"/>
        <dbReference type="ChEBI" id="CHEBI:15378"/>
        <dbReference type="ChEBI" id="CHEBI:16630"/>
        <dbReference type="ChEBI" id="CHEBI:36208"/>
        <dbReference type="ChEBI" id="CHEBI:57783"/>
        <dbReference type="ChEBI" id="CHEBI:58349"/>
        <dbReference type="EC" id="1.1.1.25"/>
    </reaction>
</comment>
<dbReference type="RefSeq" id="WP_142589171.1">
    <property type="nucleotide sequence ID" value="NZ_CABFWE030000011.1"/>
</dbReference>
<dbReference type="InterPro" id="IPR046346">
    <property type="entry name" value="Aminoacid_DH-like_N_sf"/>
</dbReference>
<dbReference type="PANTHER" id="PTHR21089:SF1">
    <property type="entry name" value="BIFUNCTIONAL 3-DEHYDROQUINATE DEHYDRATASE_SHIKIMATE DEHYDROGENASE, CHLOROPLASTIC"/>
    <property type="match status" value="1"/>
</dbReference>
<reference evidence="9 10" key="1">
    <citation type="submission" date="2020-11" db="EMBL/GenBank/DDBJ databases">
        <authorList>
            <person name="Lassalle F."/>
        </authorList>
    </citation>
    <scope>NUCLEOTIDE SEQUENCE [LARGE SCALE GENOMIC DNA]</scope>
    <source>
        <strain evidence="9 10">AB21</strain>
    </source>
</reference>